<sequence length="333" mass="36790">MIIIEKAILHILDFHSGVTVYSDAELPVKDSVETWLLKHVERAWGSQDAKPGTFCEDSAFLKELQDYESGTLDFVALSKAIAKTLDDALTHAEEMPASDVIVAQASIDEVPYLVILRSNSHIGFTHQVNQTEDGIQNEIINHYSIMPNLSQKIDEFAFINGRTKAIKTAAKKYTLDGDAVFVLPEVLLECSLTPSPKEAMKNLSKAAAQVAESFGQDKVMAEAAVKSYVAETMQKGAELDLQEAGKEIFQDNPAMQQELDTAIRDAGITEPVQMDPEATLKKVSRHKLKTDTGIELSIPTDYFDNTEFIEFNNNEDGTLSITLKHISNIVNRG</sequence>
<dbReference type="AlphaFoldDB" id="A0A174C460"/>
<dbReference type="STRING" id="187979.ERS852385_02051"/>
<protein>
    <submittedName>
        <fullName evidence="1">Nucleoid-associated protein NdpA</fullName>
    </submittedName>
</protein>
<evidence type="ECO:0000313" key="2">
    <source>
        <dbReference type="Proteomes" id="UP000095546"/>
    </source>
</evidence>
<dbReference type="InterPro" id="IPR007358">
    <property type="entry name" value="Nucleoid_associated_NdpA"/>
</dbReference>
<reference evidence="1 2" key="1">
    <citation type="submission" date="2015-09" db="EMBL/GenBank/DDBJ databases">
        <authorList>
            <consortium name="Pathogen Informatics"/>
        </authorList>
    </citation>
    <scope>NUCLEOTIDE SEQUENCE [LARGE SCALE GENOMIC DNA]</scope>
    <source>
        <strain evidence="1 2">2789STDY5608828</strain>
    </source>
</reference>
<dbReference type="eggNOG" id="COG3081">
    <property type="taxonomic scope" value="Bacteria"/>
</dbReference>
<name>A0A174C460_9FIRM</name>
<dbReference type="OrthoDB" id="3171075at2"/>
<proteinExistence type="predicted"/>
<dbReference type="Pfam" id="PF04245">
    <property type="entry name" value="NA37"/>
    <property type="match status" value="1"/>
</dbReference>
<dbReference type="EMBL" id="CYYU01000024">
    <property type="protein sequence ID" value="CUO06665.1"/>
    <property type="molecule type" value="Genomic_DNA"/>
</dbReference>
<dbReference type="Proteomes" id="UP000095546">
    <property type="component" value="Unassembled WGS sequence"/>
</dbReference>
<accession>A0A174C460</accession>
<dbReference type="RefSeq" id="WP_055162806.1">
    <property type="nucleotide sequence ID" value="NZ_CABIWZ010000024.1"/>
</dbReference>
<dbReference type="GO" id="GO:0009295">
    <property type="term" value="C:nucleoid"/>
    <property type="evidence" value="ECO:0007669"/>
    <property type="project" value="InterPro"/>
</dbReference>
<organism evidence="1 2">
    <name type="scientific">Mitsuokella jalaludinii</name>
    <dbReference type="NCBI Taxonomy" id="187979"/>
    <lineage>
        <taxon>Bacteria</taxon>
        <taxon>Bacillati</taxon>
        <taxon>Bacillota</taxon>
        <taxon>Negativicutes</taxon>
        <taxon>Selenomonadales</taxon>
        <taxon>Selenomonadaceae</taxon>
        <taxon>Mitsuokella</taxon>
    </lineage>
</organism>
<keyword evidence="2" id="KW-1185">Reference proteome</keyword>
<gene>
    <name evidence="1" type="ORF">ERS852385_02051</name>
</gene>
<evidence type="ECO:0000313" key="1">
    <source>
        <dbReference type="EMBL" id="CUO06665.1"/>
    </source>
</evidence>